<feature type="compositionally biased region" description="Low complexity" evidence="1">
    <location>
        <begin position="94"/>
        <end position="109"/>
    </location>
</feature>
<feature type="compositionally biased region" description="Low complexity" evidence="1">
    <location>
        <begin position="40"/>
        <end position="53"/>
    </location>
</feature>
<proteinExistence type="predicted"/>
<protein>
    <submittedName>
        <fullName evidence="2">Uncharacterized protein</fullName>
    </submittedName>
</protein>
<evidence type="ECO:0000313" key="2">
    <source>
        <dbReference type="EMBL" id="KAL1528191.1"/>
    </source>
</evidence>
<evidence type="ECO:0000256" key="1">
    <source>
        <dbReference type="SAM" id="MobiDB-lite"/>
    </source>
</evidence>
<dbReference type="AlphaFoldDB" id="A0AB34K557"/>
<accession>A0AB34K557</accession>
<keyword evidence="3" id="KW-1185">Reference proteome</keyword>
<reference evidence="2 3" key="1">
    <citation type="journal article" date="2024" name="Science">
        <title>Giant polyketide synthase enzymes in the biosynthesis of giant marine polyether toxins.</title>
        <authorList>
            <person name="Fallon T.R."/>
            <person name="Shende V.V."/>
            <person name="Wierzbicki I.H."/>
            <person name="Pendleton A.L."/>
            <person name="Watervoot N.F."/>
            <person name="Auber R.P."/>
            <person name="Gonzalez D.J."/>
            <person name="Wisecaver J.H."/>
            <person name="Moore B.S."/>
        </authorList>
    </citation>
    <scope>NUCLEOTIDE SEQUENCE [LARGE SCALE GENOMIC DNA]</scope>
    <source>
        <strain evidence="2 3">12B1</strain>
    </source>
</reference>
<dbReference type="EMBL" id="JBGBPQ010000002">
    <property type="protein sequence ID" value="KAL1528191.1"/>
    <property type="molecule type" value="Genomic_DNA"/>
</dbReference>
<organism evidence="2 3">
    <name type="scientific">Prymnesium parvum</name>
    <name type="common">Toxic golden alga</name>
    <dbReference type="NCBI Taxonomy" id="97485"/>
    <lineage>
        <taxon>Eukaryota</taxon>
        <taxon>Haptista</taxon>
        <taxon>Haptophyta</taxon>
        <taxon>Prymnesiophyceae</taxon>
        <taxon>Prymnesiales</taxon>
        <taxon>Prymnesiaceae</taxon>
        <taxon>Prymnesium</taxon>
    </lineage>
</organism>
<evidence type="ECO:0000313" key="3">
    <source>
        <dbReference type="Proteomes" id="UP001515480"/>
    </source>
</evidence>
<dbReference type="Proteomes" id="UP001515480">
    <property type="component" value="Unassembled WGS sequence"/>
</dbReference>
<gene>
    <name evidence="2" type="ORF">AB1Y20_009550</name>
</gene>
<feature type="compositionally biased region" description="Low complexity" evidence="1">
    <location>
        <begin position="1"/>
        <end position="19"/>
    </location>
</feature>
<feature type="region of interest" description="Disordered" evidence="1">
    <location>
        <begin position="89"/>
        <end position="109"/>
    </location>
</feature>
<feature type="region of interest" description="Disordered" evidence="1">
    <location>
        <begin position="1"/>
        <end position="69"/>
    </location>
</feature>
<comment type="caution">
    <text evidence="2">The sequence shown here is derived from an EMBL/GenBank/DDBJ whole genome shotgun (WGS) entry which is preliminary data.</text>
</comment>
<name>A0AB34K557_PRYPA</name>
<sequence length="143" mass="14867">MEPGDSGSSAASGRTASSRKQLREQGMADVRAALKRAREASSSSTPQSAKSAADSTRVALSASSENSGAAAWQERLREARSSWQQRCFFDVDSGDGASPSPASASRYGSSVFISGNRGDLGDLLVTFLIDPPPYPPASEGLPI</sequence>